<keyword evidence="4" id="KW-1185">Reference proteome</keyword>
<dbReference type="RefSeq" id="XP_043141202.1">
    <property type="nucleotide sequence ID" value="XM_043283977.1"/>
</dbReference>
<gene>
    <name evidence="3" type="ORF">ACHE_80589A</name>
</gene>
<feature type="compositionally biased region" description="Low complexity" evidence="1">
    <location>
        <begin position="22"/>
        <end position="51"/>
    </location>
</feature>
<feature type="domain" description="Pleiotropic ABC efflux transporter N-terminal" evidence="2">
    <location>
        <begin position="77"/>
        <end position="136"/>
    </location>
</feature>
<evidence type="ECO:0000313" key="4">
    <source>
        <dbReference type="Proteomes" id="UP000637239"/>
    </source>
</evidence>
<sequence>MEASNTRQGRPAVQSVALESMAPSTTTDTRSATDAAPIDNPPSSEENQNSSKPVYENQHTKDDPEAGLSAQNSASSGDSGGQDLDQIRKLVSRMFGRERKENSQEEKMRHSGVVWKDLTVKGVGVGAVIQPTILDIFLGIPRLVKKLLTKGRKSAGTGKPPTRTIIDGFTVCSSELHYTSLNSHIYRAVSVLGRCFSFLDDLVQDALLS</sequence>
<dbReference type="KEGG" id="ache:ACHE_80589A"/>
<dbReference type="InterPro" id="IPR029481">
    <property type="entry name" value="ABC_trans_N"/>
</dbReference>
<feature type="region of interest" description="Disordered" evidence="1">
    <location>
        <begin position="1"/>
        <end position="84"/>
    </location>
</feature>
<reference evidence="3" key="2">
    <citation type="submission" date="2021-02" db="EMBL/GenBank/DDBJ databases">
        <title>Aspergillus chevalieri M1 genome sequence.</title>
        <authorList>
            <person name="Kadooka C."/>
            <person name="Mori K."/>
            <person name="Futagami T."/>
        </authorList>
    </citation>
    <scope>NUCLEOTIDE SEQUENCE</scope>
    <source>
        <strain evidence="3">M1</strain>
    </source>
</reference>
<reference evidence="3" key="1">
    <citation type="submission" date="2021-01" db="EMBL/GenBank/DDBJ databases">
        <authorList>
            <consortium name="Aspergillus chevalieri M1 genome sequencing consortium"/>
            <person name="Kazuki M."/>
            <person name="Futagami T."/>
        </authorList>
    </citation>
    <scope>NUCLEOTIDE SEQUENCE</scope>
    <source>
        <strain evidence="3">M1</strain>
    </source>
</reference>
<dbReference type="AlphaFoldDB" id="A0A7R7ZTH9"/>
<organism evidence="3 4">
    <name type="scientific">Aspergillus chevalieri</name>
    <name type="common">Eurotium chevalieri</name>
    <dbReference type="NCBI Taxonomy" id="182096"/>
    <lineage>
        <taxon>Eukaryota</taxon>
        <taxon>Fungi</taxon>
        <taxon>Dikarya</taxon>
        <taxon>Ascomycota</taxon>
        <taxon>Pezizomycotina</taxon>
        <taxon>Eurotiomycetes</taxon>
        <taxon>Eurotiomycetidae</taxon>
        <taxon>Eurotiales</taxon>
        <taxon>Aspergillaceae</taxon>
        <taxon>Aspergillus</taxon>
        <taxon>Aspergillus subgen. Aspergillus</taxon>
    </lineage>
</organism>
<protein>
    <recommendedName>
        <fullName evidence="2">Pleiotropic ABC efflux transporter N-terminal domain-containing protein</fullName>
    </recommendedName>
</protein>
<proteinExistence type="predicted"/>
<dbReference type="GeneID" id="66987038"/>
<name>A0A7R7ZTH9_ASPCH</name>
<dbReference type="Proteomes" id="UP000637239">
    <property type="component" value="Chromosome 8"/>
</dbReference>
<accession>A0A7R7ZTH9</accession>
<dbReference type="EMBL" id="AP024423">
    <property type="protein sequence ID" value="BCR92689.1"/>
    <property type="molecule type" value="Genomic_DNA"/>
</dbReference>
<evidence type="ECO:0000256" key="1">
    <source>
        <dbReference type="SAM" id="MobiDB-lite"/>
    </source>
</evidence>
<evidence type="ECO:0000313" key="3">
    <source>
        <dbReference type="EMBL" id="BCR92689.1"/>
    </source>
</evidence>
<dbReference type="Pfam" id="PF14510">
    <property type="entry name" value="ABC_trans_N"/>
    <property type="match status" value="1"/>
</dbReference>
<evidence type="ECO:0000259" key="2">
    <source>
        <dbReference type="Pfam" id="PF14510"/>
    </source>
</evidence>